<dbReference type="FunFam" id="2.40.330.10:FF:000009">
    <property type="entry name" value="Transcriptional factor B3 family protein"/>
    <property type="match status" value="1"/>
</dbReference>
<evidence type="ECO:0000313" key="8">
    <source>
        <dbReference type="Proteomes" id="UP000694240"/>
    </source>
</evidence>
<dbReference type="PANTHER" id="PTHR31674">
    <property type="entry name" value="B3 DOMAIN-CONTAINING PROTEIN REM-LIKE 3-RELATED"/>
    <property type="match status" value="1"/>
</dbReference>
<dbReference type="PROSITE" id="PS50863">
    <property type="entry name" value="B3"/>
    <property type="match status" value="2"/>
</dbReference>
<evidence type="ECO:0000256" key="1">
    <source>
        <dbReference type="ARBA" id="ARBA00022737"/>
    </source>
</evidence>
<keyword evidence="8" id="KW-1185">Reference proteome</keyword>
<evidence type="ECO:0000256" key="4">
    <source>
        <dbReference type="ARBA" id="ARBA00023163"/>
    </source>
</evidence>
<dbReference type="EMBL" id="JAEFBK010000009">
    <property type="protein sequence ID" value="KAG7568063.1"/>
    <property type="molecule type" value="Genomic_DNA"/>
</dbReference>
<keyword evidence="2" id="KW-0805">Transcription regulation</keyword>
<evidence type="ECO:0000256" key="2">
    <source>
        <dbReference type="ARBA" id="ARBA00023015"/>
    </source>
</evidence>
<keyword evidence="4" id="KW-0804">Transcription</keyword>
<dbReference type="Pfam" id="PF02362">
    <property type="entry name" value="B3"/>
    <property type="match status" value="2"/>
</dbReference>
<evidence type="ECO:0000313" key="7">
    <source>
        <dbReference type="EMBL" id="KAG7568063.1"/>
    </source>
</evidence>
<sequence length="511" mass="57905">MANQHFFKPLLPGFHSHLTIPVAFFFKNIEGRNEQKTAELRSDASNKTWKVKKDGQRLTNGWREFALAHDLRIGDIIVFRQERDMTFHVTMLGPSCCEIQYVSCLDNQNNRVSTFSGKIQRKKKKAESSLDLSCFVANVTPSNLRYDSLNLPMCFVRANGLDKRCGEMILINEKGRSWTVALKRKKSCATTYIRRGWRNFCNANGLRAGSFFTFKLIERGGTLGLRLAHRELEEEATAIDNNQDKRSSRECTKKRILIWKASSLPSQNRFVTVTLTPYNVGQSKLILPVPFTKVNGIIKAKKMRGWKEFCYANGVKIGESIILEFLWEADRSSVLKFCSKDPRVFNTNEMRWMLLEKPSYASCSDLITFRGRFYAAFFNHGIFAIDPYSLEVTPLIPSELLNSGSVNDLVPSGNDELFLVEKIIPRTGVLYFSRLTLRVSRLDEEAGKWVEVSDIGDRLLVIGDLGNVCCSAKELPDGCGLSGNSIVFTHGPGNVTYSYKYGVHTGREEDD</sequence>
<evidence type="ECO:0000256" key="5">
    <source>
        <dbReference type="ARBA" id="ARBA00023242"/>
    </source>
</evidence>
<feature type="domain" description="TF-B3" evidence="6">
    <location>
        <begin position="3"/>
        <end position="95"/>
    </location>
</feature>
<evidence type="ECO:0000256" key="3">
    <source>
        <dbReference type="ARBA" id="ARBA00023125"/>
    </source>
</evidence>
<keyword evidence="1" id="KW-0677">Repeat</keyword>
<name>A0A8T2A3D8_9BRAS</name>
<feature type="non-terminal residue" evidence="7">
    <location>
        <position position="1"/>
    </location>
</feature>
<dbReference type="InterPro" id="IPR039218">
    <property type="entry name" value="REM_fam"/>
</dbReference>
<dbReference type="GO" id="GO:0003677">
    <property type="term" value="F:DNA binding"/>
    <property type="evidence" value="ECO:0007669"/>
    <property type="project" value="UniProtKB-KW"/>
</dbReference>
<dbReference type="AlphaFoldDB" id="A0A8T2A3D8"/>
<dbReference type="CDD" id="cd10017">
    <property type="entry name" value="B3_DNA"/>
    <property type="match status" value="2"/>
</dbReference>
<accession>A0A8T2A3D8</accession>
<feature type="domain" description="TF-B3" evidence="6">
    <location>
        <begin position="134"/>
        <end position="231"/>
    </location>
</feature>
<organism evidence="7 8">
    <name type="scientific">Arabidopsis thaliana x Arabidopsis arenosa</name>
    <dbReference type="NCBI Taxonomy" id="1240361"/>
    <lineage>
        <taxon>Eukaryota</taxon>
        <taxon>Viridiplantae</taxon>
        <taxon>Streptophyta</taxon>
        <taxon>Embryophyta</taxon>
        <taxon>Tracheophyta</taxon>
        <taxon>Spermatophyta</taxon>
        <taxon>Magnoliopsida</taxon>
        <taxon>eudicotyledons</taxon>
        <taxon>Gunneridae</taxon>
        <taxon>Pentapetalae</taxon>
        <taxon>rosids</taxon>
        <taxon>malvids</taxon>
        <taxon>Brassicales</taxon>
        <taxon>Brassicaceae</taxon>
        <taxon>Camelineae</taxon>
        <taxon>Arabidopsis</taxon>
    </lineage>
</organism>
<dbReference type="Pfam" id="PF03478">
    <property type="entry name" value="Beta-prop_KIB1-4"/>
    <property type="match status" value="1"/>
</dbReference>
<gene>
    <name evidence="7" type="ORF">ISN45_Aa04g009000</name>
</gene>
<protein>
    <submittedName>
        <fullName evidence="7">B3 DNA binding domain</fullName>
    </submittedName>
</protein>
<keyword evidence="5" id="KW-0539">Nucleus</keyword>
<dbReference type="InterPro" id="IPR003340">
    <property type="entry name" value="B3_DNA-bd"/>
</dbReference>
<dbReference type="InterPro" id="IPR005174">
    <property type="entry name" value="KIB1-4_b-propeller"/>
</dbReference>
<keyword evidence="3" id="KW-0238">DNA-binding</keyword>
<proteinExistence type="predicted"/>
<reference evidence="7 8" key="1">
    <citation type="submission" date="2020-12" db="EMBL/GenBank/DDBJ databases">
        <title>Concerted genomic and epigenomic changes stabilize Arabidopsis allopolyploids.</title>
        <authorList>
            <person name="Chen Z."/>
        </authorList>
    </citation>
    <scope>NUCLEOTIDE SEQUENCE [LARGE SCALE GENOMIC DNA]</scope>
    <source>
        <strain evidence="7">Allo738</strain>
        <tissue evidence="7">Leaf</tissue>
    </source>
</reference>
<comment type="caution">
    <text evidence="7">The sequence shown here is derived from an EMBL/GenBank/DDBJ whole genome shotgun (WGS) entry which is preliminary data.</text>
</comment>
<dbReference type="SMART" id="SM01019">
    <property type="entry name" value="B3"/>
    <property type="match status" value="3"/>
</dbReference>
<dbReference type="PANTHER" id="PTHR31674:SF62">
    <property type="entry name" value="B3 DOMAIN-CONTAINING PROTEIN REM14-RELATED"/>
    <property type="match status" value="1"/>
</dbReference>
<dbReference type="Proteomes" id="UP000694240">
    <property type="component" value="Chromosome 9"/>
</dbReference>
<evidence type="ECO:0000259" key="6">
    <source>
        <dbReference type="PROSITE" id="PS50863"/>
    </source>
</evidence>